<name>B0WXC1_CULQU</name>
<dbReference type="HOGENOM" id="CLU_2984911_0_0_1"/>
<proteinExistence type="predicted"/>
<dbReference type="EnsemblMetazoa" id="CPIJ011944-RA">
    <property type="protein sequence ID" value="CPIJ011944-PA"/>
    <property type="gene ID" value="CPIJ011944"/>
</dbReference>
<dbReference type="AlphaFoldDB" id="B0WXC1"/>
<keyword evidence="1" id="KW-1133">Transmembrane helix</keyword>
<dbReference type="VEuPathDB" id="VectorBase:CPIJ011944"/>
<dbReference type="KEGG" id="cqu:CpipJ_CPIJ011944"/>
<organism>
    <name type="scientific">Culex quinquefasciatus</name>
    <name type="common">Southern house mosquito</name>
    <name type="synonym">Culex pungens</name>
    <dbReference type="NCBI Taxonomy" id="7176"/>
    <lineage>
        <taxon>Eukaryota</taxon>
        <taxon>Metazoa</taxon>
        <taxon>Ecdysozoa</taxon>
        <taxon>Arthropoda</taxon>
        <taxon>Hexapoda</taxon>
        <taxon>Insecta</taxon>
        <taxon>Pterygota</taxon>
        <taxon>Neoptera</taxon>
        <taxon>Endopterygota</taxon>
        <taxon>Diptera</taxon>
        <taxon>Nematocera</taxon>
        <taxon>Culicoidea</taxon>
        <taxon>Culicidae</taxon>
        <taxon>Culicinae</taxon>
        <taxon>Culicini</taxon>
        <taxon>Culex</taxon>
        <taxon>Culex</taxon>
    </lineage>
</organism>
<evidence type="ECO:0000256" key="1">
    <source>
        <dbReference type="SAM" id="Phobius"/>
    </source>
</evidence>
<keyword evidence="1" id="KW-0472">Membrane</keyword>
<keyword evidence="4" id="KW-1185">Reference proteome</keyword>
<gene>
    <name evidence="3" type="primary">6044568</name>
    <name evidence="2" type="ORF">CpipJ_CPIJ011944</name>
</gene>
<feature type="transmembrane region" description="Helical" evidence="1">
    <location>
        <begin position="28"/>
        <end position="48"/>
    </location>
</feature>
<evidence type="ECO:0000313" key="3">
    <source>
        <dbReference type="EnsemblMetazoa" id="CPIJ011944-PA"/>
    </source>
</evidence>
<feature type="non-terminal residue" evidence="2">
    <location>
        <position position="1"/>
    </location>
</feature>
<evidence type="ECO:0000313" key="4">
    <source>
        <dbReference type="Proteomes" id="UP000002320"/>
    </source>
</evidence>
<dbReference type="InParanoid" id="B0WXC1"/>
<dbReference type="Proteomes" id="UP000002320">
    <property type="component" value="Unassembled WGS sequence"/>
</dbReference>
<evidence type="ECO:0000313" key="2">
    <source>
        <dbReference type="EMBL" id="EDS36451.1"/>
    </source>
</evidence>
<reference evidence="3" key="2">
    <citation type="submission" date="2021-02" db="UniProtKB">
        <authorList>
            <consortium name="EnsemblMetazoa"/>
        </authorList>
    </citation>
    <scope>IDENTIFICATION</scope>
    <source>
        <strain evidence="3">JHB</strain>
    </source>
</reference>
<keyword evidence="1" id="KW-0812">Transmembrane</keyword>
<accession>B0WXC1</accession>
<sequence length="58" mass="6929">TKTNFLFNLGKILGFLTPRKSKVKKKKYTGKDFITITSLYFILCYYYCRNSLHSKQIR</sequence>
<reference evidence="2" key="1">
    <citation type="submission" date="2007-03" db="EMBL/GenBank/DDBJ databases">
        <title>Annotation of Culex pipiens quinquefasciatus.</title>
        <authorList>
            <consortium name="The Broad Institute Genome Sequencing Platform"/>
            <person name="Atkinson P.W."/>
            <person name="Hemingway J."/>
            <person name="Christensen B.M."/>
            <person name="Higgs S."/>
            <person name="Kodira C."/>
            <person name="Hannick L."/>
            <person name="Megy K."/>
            <person name="O'Leary S."/>
            <person name="Pearson M."/>
            <person name="Haas B.J."/>
            <person name="Mauceli E."/>
            <person name="Wortman J.R."/>
            <person name="Lee N.H."/>
            <person name="Guigo R."/>
            <person name="Stanke M."/>
            <person name="Alvarado L."/>
            <person name="Amedeo P."/>
            <person name="Antoine C.H."/>
            <person name="Arensburger P."/>
            <person name="Bidwell S.L."/>
            <person name="Crawford M."/>
            <person name="Camaro F."/>
            <person name="Devon K."/>
            <person name="Engels R."/>
            <person name="Hammond M."/>
            <person name="Howarth C."/>
            <person name="Koehrsen M."/>
            <person name="Lawson D."/>
            <person name="Montgomery P."/>
            <person name="Nene V."/>
            <person name="Nusbaum C."/>
            <person name="Puiu D."/>
            <person name="Romero-Severson J."/>
            <person name="Severson D.W."/>
            <person name="Shumway M."/>
            <person name="Sisk P."/>
            <person name="Stolte C."/>
            <person name="Zeng Q."/>
            <person name="Eisenstadt E."/>
            <person name="Fraser-Liggett C."/>
            <person name="Strausberg R."/>
            <person name="Galagan J."/>
            <person name="Birren B."/>
            <person name="Collins F.H."/>
        </authorList>
    </citation>
    <scope>NUCLEOTIDE SEQUENCE [LARGE SCALE GENOMIC DNA]</scope>
    <source>
        <strain evidence="2">JHB</strain>
    </source>
</reference>
<protein>
    <submittedName>
        <fullName evidence="2 3">Uncharacterized protein</fullName>
    </submittedName>
</protein>
<dbReference type="EMBL" id="DS232162">
    <property type="protein sequence ID" value="EDS36451.1"/>
    <property type="molecule type" value="Genomic_DNA"/>
</dbReference>